<keyword evidence="3" id="KW-1185">Reference proteome</keyword>
<organism evidence="2 3">
    <name type="scientific">Methanothermobacter tenebrarum</name>
    <dbReference type="NCBI Taxonomy" id="680118"/>
    <lineage>
        <taxon>Archaea</taxon>
        <taxon>Methanobacteriati</taxon>
        <taxon>Methanobacteriota</taxon>
        <taxon>Methanomada group</taxon>
        <taxon>Methanobacteria</taxon>
        <taxon>Methanobacteriales</taxon>
        <taxon>Methanobacteriaceae</taxon>
        <taxon>Methanothermobacter</taxon>
    </lineage>
</organism>
<accession>A0A328PH67</accession>
<dbReference type="Proteomes" id="UP000249782">
    <property type="component" value="Unassembled WGS sequence"/>
</dbReference>
<gene>
    <name evidence="2" type="ORF">DPC56_06560</name>
</gene>
<proteinExistence type="predicted"/>
<feature type="region of interest" description="Disordered" evidence="1">
    <location>
        <begin position="1"/>
        <end position="27"/>
    </location>
</feature>
<comment type="caution">
    <text evidence="2">The sequence shown here is derived from an EMBL/GenBank/DDBJ whole genome shotgun (WGS) entry which is preliminary data.</text>
</comment>
<protein>
    <submittedName>
        <fullName evidence="2">Uncharacterized protein</fullName>
    </submittedName>
</protein>
<evidence type="ECO:0000313" key="2">
    <source>
        <dbReference type="EMBL" id="RAO78764.1"/>
    </source>
</evidence>
<name>A0A328PH67_9EURY</name>
<dbReference type="AlphaFoldDB" id="A0A328PH67"/>
<sequence>MTRKGQRKGESKKESMPSFLREARKKNQRNNFLHKLSHYHIDKYNVIVLKKIGYQKKGMGLLIPIQKGH</sequence>
<dbReference type="EMBL" id="QLOE01000008">
    <property type="protein sequence ID" value="RAO78764.1"/>
    <property type="molecule type" value="Genomic_DNA"/>
</dbReference>
<reference evidence="2 3" key="1">
    <citation type="submission" date="2018-06" db="EMBL/GenBank/DDBJ databases">
        <title>Draft genome sequence of hyperthermophilic methanogen Methanothermobacter tenebrarum sp. MCM-B 1447.</title>
        <authorList>
            <person name="Pore S.D."/>
            <person name="Dagar S."/>
            <person name="Dhakephalkar P.K."/>
        </authorList>
    </citation>
    <scope>NUCLEOTIDE SEQUENCE [LARGE SCALE GENOMIC DNA]</scope>
    <source>
        <strain evidence="2 3">MCM B 1447</strain>
    </source>
</reference>
<evidence type="ECO:0000256" key="1">
    <source>
        <dbReference type="SAM" id="MobiDB-lite"/>
    </source>
</evidence>
<evidence type="ECO:0000313" key="3">
    <source>
        <dbReference type="Proteomes" id="UP000249782"/>
    </source>
</evidence>